<dbReference type="Gene3D" id="2.40.230.20">
    <property type="entry name" value="Nucleoside-specific channel-forming protein, Tsx-like"/>
    <property type="match status" value="1"/>
</dbReference>
<comment type="caution">
    <text evidence="2">The sequence shown here is derived from an EMBL/GenBank/DDBJ whole genome shotgun (WGS) entry which is preliminary data.</text>
</comment>
<reference evidence="2 3" key="1">
    <citation type="journal article" date="2018" name="Int. J. Syst. Evol. Microbiol.">
        <title>Uliginosibacterium sediminicola sp. nov., isolated from freshwater sediment.</title>
        <authorList>
            <person name="Hwang W.M."/>
            <person name="Kim S.M."/>
            <person name="Kang K."/>
            <person name="Ahn T.Y."/>
        </authorList>
    </citation>
    <scope>NUCLEOTIDE SEQUENCE [LARGE SCALE GENOMIC DNA]</scope>
    <source>
        <strain evidence="2 3">M1-21</strain>
    </source>
</reference>
<dbReference type="SUPFAM" id="SSF111364">
    <property type="entry name" value="Tsx-like channel"/>
    <property type="match status" value="1"/>
</dbReference>
<keyword evidence="1" id="KW-0732">Signal</keyword>
<dbReference type="RefSeq" id="WP_345918053.1">
    <property type="nucleotide sequence ID" value="NZ_JBDIVE010000001.1"/>
</dbReference>
<evidence type="ECO:0000313" key="2">
    <source>
        <dbReference type="EMBL" id="MEN3067285.1"/>
    </source>
</evidence>
<feature type="chain" id="PRO_5046356401" description="Nucleoside-specific outer membrane channel protein Tsx" evidence="1">
    <location>
        <begin position="25"/>
        <end position="288"/>
    </location>
</feature>
<proteinExistence type="predicted"/>
<sequence length="288" mass="31306">MSEFKTKSLAVACLMALCPLVAQSADWSDTYIGYRYGSKFAEPFGARDISKSIINFGHVSGYKYGSNFFNIDLLISDSKDPSAPASGSGAQEFYAVYRNTIDFSKVAGKSLAFGPFSSFGATVGFDANSKVDAGYNSKKRMLVAGPTVMVKVPGFLNVSVLALWESNAPYNKFSGVQTSRYSYDVHPMLNAAWGIPFSVGPVALSFEGFMNFIASKGKNEFGGGTRPETNIDAQIMYDVAPITGLPKNTLRVGFEYQYWNNKFGNDHKAPGDSGALAKTPMIRAEYHF</sequence>
<evidence type="ECO:0008006" key="4">
    <source>
        <dbReference type="Google" id="ProtNLM"/>
    </source>
</evidence>
<organism evidence="2 3">
    <name type="scientific">Uliginosibacterium sediminicola</name>
    <dbReference type="NCBI Taxonomy" id="2024550"/>
    <lineage>
        <taxon>Bacteria</taxon>
        <taxon>Pseudomonadati</taxon>
        <taxon>Pseudomonadota</taxon>
        <taxon>Betaproteobacteria</taxon>
        <taxon>Rhodocyclales</taxon>
        <taxon>Zoogloeaceae</taxon>
        <taxon>Uliginosibacterium</taxon>
    </lineage>
</organism>
<evidence type="ECO:0000313" key="3">
    <source>
        <dbReference type="Proteomes" id="UP001410394"/>
    </source>
</evidence>
<feature type="signal peptide" evidence="1">
    <location>
        <begin position="1"/>
        <end position="24"/>
    </location>
</feature>
<dbReference type="Proteomes" id="UP001410394">
    <property type="component" value="Unassembled WGS sequence"/>
</dbReference>
<name>A0ABU9YUA6_9RHOO</name>
<evidence type="ECO:0000256" key="1">
    <source>
        <dbReference type="SAM" id="SignalP"/>
    </source>
</evidence>
<keyword evidence="3" id="KW-1185">Reference proteome</keyword>
<accession>A0ABU9YUA6</accession>
<protein>
    <recommendedName>
        <fullName evidence="4">Nucleoside-specific outer membrane channel protein Tsx</fullName>
    </recommendedName>
</protein>
<gene>
    <name evidence="2" type="ORF">ABDB84_02270</name>
</gene>
<dbReference type="InterPro" id="IPR036777">
    <property type="entry name" value="Channel_Tsx-like_sf"/>
</dbReference>
<dbReference type="EMBL" id="JBDIVE010000001">
    <property type="protein sequence ID" value="MEN3067285.1"/>
    <property type="molecule type" value="Genomic_DNA"/>
</dbReference>